<comment type="caution">
    <text evidence="8">The sequence shown here is derived from an EMBL/GenBank/DDBJ whole genome shotgun (WGS) entry which is preliminary data.</text>
</comment>
<dbReference type="GO" id="GO:0008195">
    <property type="term" value="F:phosphatidate phosphatase activity"/>
    <property type="evidence" value="ECO:0007669"/>
    <property type="project" value="TreeGrafter"/>
</dbReference>
<name>A0A5N5QX92_9AGAM</name>
<dbReference type="Gene3D" id="1.20.144.10">
    <property type="entry name" value="Phosphatidic acid phosphatase type 2/haloperoxidase"/>
    <property type="match status" value="1"/>
</dbReference>
<dbReference type="EMBL" id="SSOP01000002">
    <property type="protein sequence ID" value="KAB5596355.1"/>
    <property type="molecule type" value="Genomic_DNA"/>
</dbReference>
<dbReference type="GO" id="GO:0046839">
    <property type="term" value="P:phospholipid dephosphorylation"/>
    <property type="evidence" value="ECO:0007669"/>
    <property type="project" value="TreeGrafter"/>
</dbReference>
<evidence type="ECO:0000313" key="9">
    <source>
        <dbReference type="Proteomes" id="UP000383932"/>
    </source>
</evidence>
<reference evidence="8 9" key="1">
    <citation type="journal article" date="2019" name="Fungal Biol. Biotechnol.">
        <title>Draft genome sequence of fastidious pathogen Ceratobasidium theobromae, which causes vascular-streak dieback in Theobroma cacao.</title>
        <authorList>
            <person name="Ali S.S."/>
            <person name="Asman A."/>
            <person name="Shao J."/>
            <person name="Firmansyah A.P."/>
            <person name="Susilo A.W."/>
            <person name="Rosmana A."/>
            <person name="McMahon P."/>
            <person name="Junaid M."/>
            <person name="Guest D."/>
            <person name="Kheng T.Y."/>
            <person name="Meinhardt L.W."/>
            <person name="Bailey B.A."/>
        </authorList>
    </citation>
    <scope>NUCLEOTIDE SEQUENCE [LARGE SCALE GENOMIC DNA]</scope>
    <source>
        <strain evidence="8 9">CT2</strain>
    </source>
</reference>
<dbReference type="PANTHER" id="PTHR10165:SF84">
    <property type="entry name" value="PHOSPHATIDIC ACID PHOSPHATASE BETA"/>
    <property type="match status" value="1"/>
</dbReference>
<sequence>MSSQVHQLGIEDAPSQHSSNRRLAFIDHIPTLKEYIRDTWLDFVAVVCVGALAFGLNLASSASTRQFPVIFPRDGDVVYPTFAYPRRRSIIPIWLDVLLVILIPTLFFSIAQIRVRSAYDLNATFWGLIWAVSSTTLFQVIIKTLIGGFRPNFLSVCNPDLSKIQGMGTGFQGIMFDISICSPDANKTHLRHAVTSFPSGHTAAAASGFIYLSLYFNSKMKIFSVSFVKCFADVSARLRLGIYENERPHFYKLLVFLAPLLGATLIGGVLTVDNSHHWYDVLAGATIGALGAFAAFRMSYASIWDYRFNHIPLPRPGPSWSPFNEQTHGRHANGSTAPTIAQPKALPANYFTYHTGVRIFPSFAHPRGWCPAGAPGDAWSGNELGRADTELQCQAVPGFFVQSDPPTGPKLQRRLPVFGLKEYTSPTYWKDFKTRIVELQQSAPQGTRYIVCWLARHGQAWHNVFSTTNTCRPDTSDDQGCETQANAMNKLWKAELTRPEDPAPVPTKWFSSPLARTLATMDLTFKNIFPAAESTAHAPLVIENLREVLSPFPHDKRRSKAEIQCTYPAFQIENSFTEEDELWGESTSESDAQLNARVRSTLDDIVENYLDNADTYISVTTHSGVILMILRIIGHRIYPLPPGGVIPLVIKVSEQY</sequence>
<keyword evidence="9" id="KW-1185">Reference proteome</keyword>
<proteinExistence type="inferred from homology"/>
<evidence type="ECO:0000256" key="1">
    <source>
        <dbReference type="ARBA" id="ARBA00004141"/>
    </source>
</evidence>
<evidence type="ECO:0000256" key="4">
    <source>
        <dbReference type="ARBA" id="ARBA00022989"/>
    </source>
</evidence>
<feature type="domain" description="Phosphatidic acid phosphatase type 2/haloperoxidase" evidence="7">
    <location>
        <begin position="125"/>
        <end position="296"/>
    </location>
</feature>
<dbReference type="Proteomes" id="UP000383932">
    <property type="component" value="Unassembled WGS sequence"/>
</dbReference>
<dbReference type="Gene3D" id="3.40.50.1240">
    <property type="entry name" value="Phosphoglycerate mutase-like"/>
    <property type="match status" value="1"/>
</dbReference>
<evidence type="ECO:0000256" key="6">
    <source>
        <dbReference type="SAM" id="Phobius"/>
    </source>
</evidence>
<dbReference type="AlphaFoldDB" id="A0A5N5QX92"/>
<dbReference type="Pfam" id="PF00300">
    <property type="entry name" value="His_Phos_1"/>
    <property type="match status" value="1"/>
</dbReference>
<accession>A0A5N5QX92</accession>
<dbReference type="InterPro" id="IPR043216">
    <property type="entry name" value="PAP-like"/>
</dbReference>
<feature type="transmembrane region" description="Helical" evidence="6">
    <location>
        <begin position="125"/>
        <end position="146"/>
    </location>
</feature>
<dbReference type="SUPFAM" id="SSF53254">
    <property type="entry name" value="Phosphoglycerate mutase-like"/>
    <property type="match status" value="1"/>
</dbReference>
<dbReference type="GO" id="GO:0016020">
    <property type="term" value="C:membrane"/>
    <property type="evidence" value="ECO:0007669"/>
    <property type="project" value="UniProtKB-SubCell"/>
</dbReference>
<dbReference type="SUPFAM" id="SSF48317">
    <property type="entry name" value="Acid phosphatase/Vanadium-dependent haloperoxidase"/>
    <property type="match status" value="1"/>
</dbReference>
<dbReference type="GO" id="GO:0006644">
    <property type="term" value="P:phospholipid metabolic process"/>
    <property type="evidence" value="ECO:0007669"/>
    <property type="project" value="InterPro"/>
</dbReference>
<dbReference type="CDD" id="cd03390">
    <property type="entry name" value="PAP2_containing_1_like"/>
    <property type="match status" value="1"/>
</dbReference>
<evidence type="ECO:0000256" key="3">
    <source>
        <dbReference type="ARBA" id="ARBA00022692"/>
    </source>
</evidence>
<dbReference type="SMART" id="SM00014">
    <property type="entry name" value="acidPPc"/>
    <property type="match status" value="1"/>
</dbReference>
<keyword evidence="4 6" id="KW-1133">Transmembrane helix</keyword>
<evidence type="ECO:0000256" key="5">
    <source>
        <dbReference type="ARBA" id="ARBA00023136"/>
    </source>
</evidence>
<dbReference type="InterPro" id="IPR036938">
    <property type="entry name" value="PAP2/HPO_sf"/>
</dbReference>
<feature type="transmembrane region" description="Helical" evidence="6">
    <location>
        <begin position="253"/>
        <end position="272"/>
    </location>
</feature>
<dbReference type="PANTHER" id="PTHR10165">
    <property type="entry name" value="LIPID PHOSPHATE PHOSPHATASE"/>
    <property type="match status" value="1"/>
</dbReference>
<protein>
    <submittedName>
        <fullName evidence="8">Type 2 phosphatidic acid phosphatase</fullName>
    </submittedName>
</protein>
<comment type="similarity">
    <text evidence="2">Belongs to the PA-phosphatase related phosphoesterase family.</text>
</comment>
<gene>
    <name evidence="8" type="ORF">CTheo_340</name>
</gene>
<dbReference type="OrthoDB" id="10030083at2759"/>
<organism evidence="8 9">
    <name type="scientific">Ceratobasidium theobromae</name>
    <dbReference type="NCBI Taxonomy" id="1582974"/>
    <lineage>
        <taxon>Eukaryota</taxon>
        <taxon>Fungi</taxon>
        <taxon>Dikarya</taxon>
        <taxon>Basidiomycota</taxon>
        <taxon>Agaricomycotina</taxon>
        <taxon>Agaricomycetes</taxon>
        <taxon>Cantharellales</taxon>
        <taxon>Ceratobasidiaceae</taxon>
        <taxon>Ceratobasidium</taxon>
    </lineage>
</organism>
<dbReference type="Pfam" id="PF01569">
    <property type="entry name" value="PAP2"/>
    <property type="match status" value="1"/>
</dbReference>
<evidence type="ECO:0000259" key="7">
    <source>
        <dbReference type="SMART" id="SM00014"/>
    </source>
</evidence>
<feature type="transmembrane region" description="Helical" evidence="6">
    <location>
        <begin position="40"/>
        <end position="59"/>
    </location>
</feature>
<keyword evidence="5 6" id="KW-0472">Membrane</keyword>
<keyword evidence="3 6" id="KW-0812">Transmembrane</keyword>
<feature type="transmembrane region" description="Helical" evidence="6">
    <location>
        <begin position="93"/>
        <end position="113"/>
    </location>
</feature>
<dbReference type="InterPro" id="IPR029033">
    <property type="entry name" value="His_PPase_superfam"/>
</dbReference>
<dbReference type="InterPro" id="IPR000326">
    <property type="entry name" value="PAP2/HPO"/>
</dbReference>
<evidence type="ECO:0000313" key="8">
    <source>
        <dbReference type="EMBL" id="KAB5596355.1"/>
    </source>
</evidence>
<dbReference type="InterPro" id="IPR013078">
    <property type="entry name" value="His_Pase_superF_clade-1"/>
</dbReference>
<feature type="transmembrane region" description="Helical" evidence="6">
    <location>
        <begin position="278"/>
        <end position="296"/>
    </location>
</feature>
<evidence type="ECO:0000256" key="2">
    <source>
        <dbReference type="ARBA" id="ARBA00008816"/>
    </source>
</evidence>
<comment type="subcellular location">
    <subcellularLocation>
        <location evidence="1">Membrane</location>
        <topology evidence="1">Multi-pass membrane protein</topology>
    </subcellularLocation>
</comment>